<evidence type="ECO:0000256" key="1">
    <source>
        <dbReference type="SAM" id="SignalP"/>
    </source>
</evidence>
<proteinExistence type="predicted"/>
<evidence type="ECO:0000313" key="3">
    <source>
        <dbReference type="Proteomes" id="UP000182761"/>
    </source>
</evidence>
<feature type="signal peptide" evidence="1">
    <location>
        <begin position="1"/>
        <end position="21"/>
    </location>
</feature>
<accession>A0A0X3AS57</accession>
<dbReference type="EMBL" id="FCOR01000030">
    <property type="protein sequence ID" value="CVK17241.1"/>
    <property type="molecule type" value="Genomic_DNA"/>
</dbReference>
<name>A0A0X3AS57_9FLAO</name>
<dbReference type="Proteomes" id="UP000182761">
    <property type="component" value="Unassembled WGS sequence"/>
</dbReference>
<reference evidence="2 3" key="1">
    <citation type="submission" date="2016-01" db="EMBL/GenBank/DDBJ databases">
        <authorList>
            <person name="McClelland M."/>
            <person name="Jain A."/>
            <person name="Saraogi P."/>
            <person name="Mendelson R."/>
            <person name="Westerman R."/>
            <person name="SanMiguel P."/>
            <person name="Csonka L."/>
        </authorList>
    </citation>
    <scope>NUCLEOTIDE SEQUENCE [LARGE SCALE GENOMIC DNA]</scope>
    <source>
        <strain evidence="2 3">R-53146</strain>
    </source>
</reference>
<gene>
    <name evidence="2" type="ORF">Ga0061079_1302</name>
</gene>
<organism evidence="2 3">
    <name type="scientific">Apibacter mensalis</name>
    <dbReference type="NCBI Taxonomy" id="1586267"/>
    <lineage>
        <taxon>Bacteria</taxon>
        <taxon>Pseudomonadati</taxon>
        <taxon>Bacteroidota</taxon>
        <taxon>Flavobacteriia</taxon>
        <taxon>Flavobacteriales</taxon>
        <taxon>Weeksellaceae</taxon>
        <taxon>Apibacter</taxon>
    </lineage>
</organism>
<keyword evidence="1" id="KW-0732">Signal</keyword>
<keyword evidence="3" id="KW-1185">Reference proteome</keyword>
<dbReference type="AlphaFoldDB" id="A0A0X3AS57"/>
<sequence>MKIKSKIILLIFILFCNVSCSQNNNYQKIMKEIINLVPNSPNKQPVYYAPVYSSNCRWDVYVNDVLLYHFPAKKGDIINVQLPLNMRILASGKQIIKVIIYPLEGKTHLGEYATFKLRGEYYPDKRNMEEYDSFLNFELPYEQTKDLPYFEKSFEFEATVPYKLTGWTKSKDLTKVPNLEQKLLEKLKDLKKIIEANDDAKYLDAIKNREIEKYTSFYSSKEIMESALQENKISNHFDDSYDVAFLPIENYTLLLQGNNRIVELRMDGNDMYFWGIPFKGKYKDNNTNFEGSFNFRFHIPEGSDELEVIR</sequence>
<evidence type="ECO:0000313" key="2">
    <source>
        <dbReference type="EMBL" id="CVK17241.1"/>
    </source>
</evidence>
<protein>
    <submittedName>
        <fullName evidence="2">Uncharacterized protein</fullName>
    </submittedName>
</protein>
<feature type="chain" id="PRO_5007049825" evidence="1">
    <location>
        <begin position="22"/>
        <end position="310"/>
    </location>
</feature>